<sequence>MSHNYRIVYHNKDSDKYLRVFANLSFVQHTPQSEIVIDFYEEYIEPFMVTEKIYYEETEQTEYNRPSDRVDIHRERKCTVTMSKEQAVNMAKWILANYGE</sequence>
<protein>
    <submittedName>
        <fullName evidence="1">Uncharacterized protein</fullName>
    </submittedName>
</protein>
<dbReference type="EMBL" id="BDUF01000057">
    <property type="protein sequence ID" value="GAX90440.1"/>
    <property type="molecule type" value="Genomic_DNA"/>
</dbReference>
<reference evidence="2" key="1">
    <citation type="submission" date="2017-07" db="EMBL/GenBank/DDBJ databases">
        <title>Draft genome sequence of Effusibacillus lacus strain skLN1.</title>
        <authorList>
            <person name="Watanabe M."/>
            <person name="Kojima H."/>
            <person name="Fukui M."/>
        </authorList>
    </citation>
    <scope>NUCLEOTIDE SEQUENCE [LARGE SCALE GENOMIC DNA]</scope>
    <source>
        <strain evidence="2">skLN1</strain>
    </source>
</reference>
<evidence type="ECO:0000313" key="2">
    <source>
        <dbReference type="Proteomes" id="UP000217785"/>
    </source>
</evidence>
<dbReference type="Proteomes" id="UP000217785">
    <property type="component" value="Unassembled WGS sequence"/>
</dbReference>
<proteinExistence type="predicted"/>
<dbReference type="AlphaFoldDB" id="A0A292YPN0"/>
<accession>A0A292YPN0</accession>
<keyword evidence="2" id="KW-1185">Reference proteome</keyword>
<gene>
    <name evidence="1" type="ORF">EFBL_2067</name>
</gene>
<name>A0A292YPN0_9BACL</name>
<organism evidence="1 2">
    <name type="scientific">Effusibacillus lacus</name>
    <dbReference type="NCBI Taxonomy" id="1348429"/>
    <lineage>
        <taxon>Bacteria</taxon>
        <taxon>Bacillati</taxon>
        <taxon>Bacillota</taxon>
        <taxon>Bacilli</taxon>
        <taxon>Bacillales</taxon>
        <taxon>Alicyclobacillaceae</taxon>
        <taxon>Effusibacillus</taxon>
    </lineage>
</organism>
<comment type="caution">
    <text evidence="1">The sequence shown here is derived from an EMBL/GenBank/DDBJ whole genome shotgun (WGS) entry which is preliminary data.</text>
</comment>
<dbReference type="RefSeq" id="WP_096182168.1">
    <property type="nucleotide sequence ID" value="NZ_BDUF01000057.1"/>
</dbReference>
<evidence type="ECO:0000313" key="1">
    <source>
        <dbReference type="EMBL" id="GAX90440.1"/>
    </source>
</evidence>